<dbReference type="InterPro" id="IPR047655">
    <property type="entry name" value="Transpos_IS630-like"/>
</dbReference>
<keyword evidence="3" id="KW-1185">Reference proteome</keyword>
<dbReference type="InterPro" id="IPR038717">
    <property type="entry name" value="Tc1-like_DDE_dom"/>
</dbReference>
<dbReference type="Proteomes" id="UP000321085">
    <property type="component" value="Unassembled WGS sequence"/>
</dbReference>
<accession>A0A512C424</accession>
<protein>
    <recommendedName>
        <fullName evidence="1">Tc1-like transposase DDE domain-containing protein</fullName>
    </recommendedName>
</protein>
<proteinExistence type="predicted"/>
<feature type="domain" description="Tc1-like transposase DDE" evidence="1">
    <location>
        <begin position="1"/>
        <end position="101"/>
    </location>
</feature>
<dbReference type="Gene3D" id="3.30.420.10">
    <property type="entry name" value="Ribonuclease H-like superfamily/Ribonuclease H"/>
    <property type="match status" value="1"/>
</dbReference>
<evidence type="ECO:0000259" key="1">
    <source>
        <dbReference type="Pfam" id="PF13358"/>
    </source>
</evidence>
<reference evidence="2 3" key="1">
    <citation type="submission" date="2019-07" db="EMBL/GenBank/DDBJ databases">
        <title>Whole genome shotgun sequence of Microvirga aerophila NBRC 106136.</title>
        <authorList>
            <person name="Hosoyama A."/>
            <person name="Uohara A."/>
            <person name="Ohji S."/>
            <person name="Ichikawa N."/>
        </authorList>
    </citation>
    <scope>NUCLEOTIDE SEQUENCE [LARGE SCALE GENOMIC DNA]</scope>
    <source>
        <strain evidence="2 3">NBRC 106136</strain>
    </source>
</reference>
<dbReference type="InterPro" id="IPR036397">
    <property type="entry name" value="RNaseH_sf"/>
</dbReference>
<gene>
    <name evidence="2" type="ORF">MAE02_66570</name>
</gene>
<dbReference type="Pfam" id="PF13358">
    <property type="entry name" value="DDE_3"/>
    <property type="match status" value="1"/>
</dbReference>
<comment type="caution">
    <text evidence="2">The sequence shown here is derived from an EMBL/GenBank/DDBJ whole genome shotgun (WGS) entry which is preliminary data.</text>
</comment>
<sequence>MNVKTGSVIGACKRRHRSEEFLAFLDQVEASVPADLDVHLELDNACSHKTRLVHDWLVKRPRWHLHFTPTSASWLNLVEGWFSLLTRRCLQRGVFVSTDSLKAAIQAYIEQTNLDPKPFIWTKSADEILASVKRFCQRTLNSHH</sequence>
<name>A0A512C424_9HYPH</name>
<dbReference type="EMBL" id="BJYU01000283">
    <property type="protein sequence ID" value="GEO18961.1"/>
    <property type="molecule type" value="Genomic_DNA"/>
</dbReference>
<dbReference type="NCBIfam" id="NF033545">
    <property type="entry name" value="transpos_IS630"/>
    <property type="match status" value="1"/>
</dbReference>
<dbReference type="GO" id="GO:0003676">
    <property type="term" value="F:nucleic acid binding"/>
    <property type="evidence" value="ECO:0007669"/>
    <property type="project" value="InterPro"/>
</dbReference>
<organism evidence="2 3">
    <name type="scientific">Microvirga aerophila</name>
    <dbReference type="NCBI Taxonomy" id="670291"/>
    <lineage>
        <taxon>Bacteria</taxon>
        <taxon>Pseudomonadati</taxon>
        <taxon>Pseudomonadota</taxon>
        <taxon>Alphaproteobacteria</taxon>
        <taxon>Hyphomicrobiales</taxon>
        <taxon>Methylobacteriaceae</taxon>
        <taxon>Microvirga</taxon>
    </lineage>
</organism>
<dbReference type="AlphaFoldDB" id="A0A512C424"/>
<evidence type="ECO:0000313" key="2">
    <source>
        <dbReference type="EMBL" id="GEO18961.1"/>
    </source>
</evidence>
<evidence type="ECO:0000313" key="3">
    <source>
        <dbReference type="Proteomes" id="UP000321085"/>
    </source>
</evidence>